<reference evidence="2" key="1">
    <citation type="submission" date="2020-10" db="EMBL/GenBank/DDBJ databases">
        <authorList>
            <person name="Gilroy R."/>
        </authorList>
    </citation>
    <scope>NUCLEOTIDE SEQUENCE</scope>
    <source>
        <strain evidence="2">G3-3990</strain>
    </source>
</reference>
<dbReference type="InterPro" id="IPR007607">
    <property type="entry name" value="BacA/B"/>
</dbReference>
<proteinExistence type="inferred from homology"/>
<comment type="caution">
    <text evidence="2">The sequence shown here is derived from an EMBL/GenBank/DDBJ whole genome shotgun (WGS) entry which is preliminary data.</text>
</comment>
<comment type="similarity">
    <text evidence="1">Belongs to the bactofilin family.</text>
</comment>
<evidence type="ECO:0000256" key="1">
    <source>
        <dbReference type="ARBA" id="ARBA00044755"/>
    </source>
</evidence>
<protein>
    <submittedName>
        <fullName evidence="2">Polymer-forming cytoskeletal protein</fullName>
    </submittedName>
</protein>
<name>A0A9D9HVH9_9BACT</name>
<accession>A0A9D9HVH9</accession>
<dbReference type="AlphaFoldDB" id="A0A9D9HVH9"/>
<organism evidence="2 3">
    <name type="scientific">Candidatus Gallipaludibacter merdavium</name>
    <dbReference type="NCBI Taxonomy" id="2840839"/>
    <lineage>
        <taxon>Bacteria</taxon>
        <taxon>Pseudomonadati</taxon>
        <taxon>Bacteroidota</taxon>
        <taxon>Bacteroidia</taxon>
        <taxon>Bacteroidales</taxon>
        <taxon>Candidatus Gallipaludibacter</taxon>
    </lineage>
</organism>
<dbReference type="PANTHER" id="PTHR35024:SF4">
    <property type="entry name" value="POLYMER-FORMING CYTOSKELETAL PROTEIN"/>
    <property type="match status" value="1"/>
</dbReference>
<dbReference type="EMBL" id="JADIMG010000098">
    <property type="protein sequence ID" value="MBO8460800.1"/>
    <property type="molecule type" value="Genomic_DNA"/>
</dbReference>
<dbReference type="PANTHER" id="PTHR35024">
    <property type="entry name" value="HYPOTHETICAL CYTOSOLIC PROTEIN"/>
    <property type="match status" value="1"/>
</dbReference>
<sequence length="123" mass="13123">MAKDNNNNGGSFHNALTSGSKIVGTITADSDFRIDGHVEGELNCKGKVVIGTQGFMKGTIDCQNAEIHGTVEGKILVSDTLTLRQTAHVTGEMDIQTLVIEPNAQFNGTCTMKKAPKKETTTK</sequence>
<evidence type="ECO:0000313" key="2">
    <source>
        <dbReference type="EMBL" id="MBO8460800.1"/>
    </source>
</evidence>
<gene>
    <name evidence="2" type="ORF">IAA73_10810</name>
</gene>
<reference evidence="2" key="2">
    <citation type="journal article" date="2021" name="PeerJ">
        <title>Extensive microbial diversity within the chicken gut microbiome revealed by metagenomics and culture.</title>
        <authorList>
            <person name="Gilroy R."/>
            <person name="Ravi A."/>
            <person name="Getino M."/>
            <person name="Pursley I."/>
            <person name="Horton D.L."/>
            <person name="Alikhan N.F."/>
            <person name="Baker D."/>
            <person name="Gharbi K."/>
            <person name="Hall N."/>
            <person name="Watson M."/>
            <person name="Adriaenssens E.M."/>
            <person name="Foster-Nyarko E."/>
            <person name="Jarju S."/>
            <person name="Secka A."/>
            <person name="Antonio M."/>
            <person name="Oren A."/>
            <person name="Chaudhuri R.R."/>
            <person name="La Ragione R."/>
            <person name="Hildebrand F."/>
            <person name="Pallen M.J."/>
        </authorList>
    </citation>
    <scope>NUCLEOTIDE SEQUENCE</scope>
    <source>
        <strain evidence="2">G3-3990</strain>
    </source>
</reference>
<dbReference type="Pfam" id="PF04519">
    <property type="entry name" value="Bactofilin"/>
    <property type="match status" value="1"/>
</dbReference>
<evidence type="ECO:0000313" key="3">
    <source>
        <dbReference type="Proteomes" id="UP000823641"/>
    </source>
</evidence>
<dbReference type="Proteomes" id="UP000823641">
    <property type="component" value="Unassembled WGS sequence"/>
</dbReference>